<dbReference type="EMBL" id="BPLR01006418">
    <property type="protein sequence ID" value="GIY09688.1"/>
    <property type="molecule type" value="Genomic_DNA"/>
</dbReference>
<sequence>MFAHMHQNHECIKTMNMNSSEFRCRTPACATNTNNRFGRGPVGCYGPKSGSSVYVLASAITASTHHAIHSVVGLHSFFSSKSQGRRKTINGVLHLYSGFLKKCIRQALLMFCFVY</sequence>
<keyword evidence="2" id="KW-1185">Reference proteome</keyword>
<comment type="caution">
    <text evidence="1">The sequence shown here is derived from an EMBL/GenBank/DDBJ whole genome shotgun (WGS) entry which is preliminary data.</text>
</comment>
<evidence type="ECO:0000313" key="1">
    <source>
        <dbReference type="EMBL" id="GIY09688.1"/>
    </source>
</evidence>
<reference evidence="1 2" key="1">
    <citation type="submission" date="2021-06" db="EMBL/GenBank/DDBJ databases">
        <title>Caerostris extrusa draft genome.</title>
        <authorList>
            <person name="Kono N."/>
            <person name="Arakawa K."/>
        </authorList>
    </citation>
    <scope>NUCLEOTIDE SEQUENCE [LARGE SCALE GENOMIC DNA]</scope>
</reference>
<evidence type="ECO:0000313" key="2">
    <source>
        <dbReference type="Proteomes" id="UP001054945"/>
    </source>
</evidence>
<protein>
    <submittedName>
        <fullName evidence="1">Uncharacterized protein</fullName>
    </submittedName>
</protein>
<dbReference type="Proteomes" id="UP001054945">
    <property type="component" value="Unassembled WGS sequence"/>
</dbReference>
<organism evidence="1 2">
    <name type="scientific">Caerostris extrusa</name>
    <name type="common">Bark spider</name>
    <name type="synonym">Caerostris bankana</name>
    <dbReference type="NCBI Taxonomy" id="172846"/>
    <lineage>
        <taxon>Eukaryota</taxon>
        <taxon>Metazoa</taxon>
        <taxon>Ecdysozoa</taxon>
        <taxon>Arthropoda</taxon>
        <taxon>Chelicerata</taxon>
        <taxon>Arachnida</taxon>
        <taxon>Araneae</taxon>
        <taxon>Araneomorphae</taxon>
        <taxon>Entelegynae</taxon>
        <taxon>Araneoidea</taxon>
        <taxon>Araneidae</taxon>
        <taxon>Caerostris</taxon>
    </lineage>
</organism>
<gene>
    <name evidence="1" type="ORF">CEXT_810991</name>
</gene>
<accession>A0AAV4QJ38</accession>
<proteinExistence type="predicted"/>
<dbReference type="AlphaFoldDB" id="A0AAV4QJ38"/>
<name>A0AAV4QJ38_CAEEX</name>